<comment type="caution">
    <text evidence="1">The sequence shown here is derived from an EMBL/GenBank/DDBJ whole genome shotgun (WGS) entry which is preliminary data.</text>
</comment>
<protein>
    <submittedName>
        <fullName evidence="1">Uncharacterized protein</fullName>
    </submittedName>
</protein>
<dbReference type="EMBL" id="QFPP01000037">
    <property type="protein sequence ID" value="PZQ76882.1"/>
    <property type="molecule type" value="Genomic_DNA"/>
</dbReference>
<proteinExistence type="predicted"/>
<name>A0A2W5QHW2_VARPD</name>
<accession>A0A2W5QHW2</accession>
<evidence type="ECO:0000313" key="2">
    <source>
        <dbReference type="Proteomes" id="UP000249135"/>
    </source>
</evidence>
<reference evidence="1 2" key="1">
    <citation type="submission" date="2017-08" db="EMBL/GenBank/DDBJ databases">
        <title>Infants hospitalized years apart are colonized by the same room-sourced microbial strains.</title>
        <authorList>
            <person name="Brooks B."/>
            <person name="Olm M.R."/>
            <person name="Firek B.A."/>
            <person name="Baker R."/>
            <person name="Thomas B.C."/>
            <person name="Morowitz M.J."/>
            <person name="Banfield J.F."/>
        </authorList>
    </citation>
    <scope>NUCLEOTIDE SEQUENCE [LARGE SCALE GENOMIC DNA]</scope>
    <source>
        <strain evidence="1">S2_005_003_R2_41</strain>
    </source>
</reference>
<evidence type="ECO:0000313" key="1">
    <source>
        <dbReference type="EMBL" id="PZQ76882.1"/>
    </source>
</evidence>
<organism evidence="1 2">
    <name type="scientific">Variovorax paradoxus</name>
    <dbReference type="NCBI Taxonomy" id="34073"/>
    <lineage>
        <taxon>Bacteria</taxon>
        <taxon>Pseudomonadati</taxon>
        <taxon>Pseudomonadota</taxon>
        <taxon>Betaproteobacteria</taxon>
        <taxon>Burkholderiales</taxon>
        <taxon>Comamonadaceae</taxon>
        <taxon>Variovorax</taxon>
    </lineage>
</organism>
<sequence length="138" mass="15475">MRTDLTPMPAIEKIDEAKPFLITGCRVSAVDQQTLTASAQIFLPNTAEFLAWLVAKPIWMEAAFGNLQGLRNTDSGAPLLTSWLAHEDFWSMLYEGRGTPVIDDIAIRALHWRSAHFDEVCLDFFKKTPSAAPLIRRT</sequence>
<dbReference type="AlphaFoldDB" id="A0A2W5QHW2"/>
<dbReference type="Proteomes" id="UP000249135">
    <property type="component" value="Unassembled WGS sequence"/>
</dbReference>
<gene>
    <name evidence="1" type="ORF">DI563_05760</name>
</gene>